<protein>
    <submittedName>
        <fullName evidence="1">Uncharacterized protein</fullName>
    </submittedName>
</protein>
<gene>
    <name evidence="1" type="ORF">WDU96_03245</name>
</gene>
<proteinExistence type="predicted"/>
<dbReference type="RefSeq" id="WP_337337047.1">
    <property type="nucleotide sequence ID" value="NZ_JBBDGL010000001.1"/>
</dbReference>
<reference evidence="1 2" key="1">
    <citation type="submission" date="2024-02" db="EMBL/GenBank/DDBJ databases">
        <authorList>
            <person name="Saticioglu I.B."/>
        </authorList>
    </citation>
    <scope>NUCLEOTIDE SEQUENCE [LARGE SCALE GENOMIC DNA]</scope>
    <source>
        <strain evidence="1 2">Mu-86</strain>
    </source>
</reference>
<accession>A0ABU8LRW6</accession>
<dbReference type="Proteomes" id="UP001368654">
    <property type="component" value="Unassembled WGS sequence"/>
</dbReference>
<sequence>MTLNNGGFTMLDRDTADNILFRAAVAAFKYYPTRATDELGYAIDEDIDWCVKAFGDIPWPQAQRLRRSIRDVITDPTTHREQFTRDINNLITR</sequence>
<dbReference type="EMBL" id="JBBDGL010000001">
    <property type="protein sequence ID" value="MEJ1154613.1"/>
    <property type="molecule type" value="Genomic_DNA"/>
</dbReference>
<keyword evidence="2" id="KW-1185">Reference proteome</keyword>
<evidence type="ECO:0000313" key="2">
    <source>
        <dbReference type="Proteomes" id="UP001368654"/>
    </source>
</evidence>
<comment type="caution">
    <text evidence="1">The sequence shown here is derived from an EMBL/GenBank/DDBJ whole genome shotgun (WGS) entry which is preliminary data.</text>
</comment>
<evidence type="ECO:0000313" key="1">
    <source>
        <dbReference type="EMBL" id="MEJ1154613.1"/>
    </source>
</evidence>
<organism evidence="1 2">
    <name type="scientific">Microbacterium marmarense</name>
    <dbReference type="NCBI Taxonomy" id="3122051"/>
    <lineage>
        <taxon>Bacteria</taxon>
        <taxon>Bacillati</taxon>
        <taxon>Actinomycetota</taxon>
        <taxon>Actinomycetes</taxon>
        <taxon>Micrococcales</taxon>
        <taxon>Microbacteriaceae</taxon>
        <taxon>Microbacterium</taxon>
    </lineage>
</organism>
<name>A0ABU8LRW6_9MICO</name>